<evidence type="ECO:0000313" key="2">
    <source>
        <dbReference type="Proteomes" id="UP001165120"/>
    </source>
</evidence>
<dbReference type="InterPro" id="IPR023214">
    <property type="entry name" value="HAD_sf"/>
</dbReference>
<dbReference type="Gene3D" id="3.40.50.1000">
    <property type="entry name" value="HAD superfamily/HAD-like"/>
    <property type="match status" value="1"/>
</dbReference>
<dbReference type="PANTHER" id="PTHR43885">
    <property type="entry name" value="HALOACID DEHALOGENASE-LIKE HYDROLASE"/>
    <property type="match status" value="1"/>
</dbReference>
<dbReference type="SUPFAM" id="SSF56784">
    <property type="entry name" value="HAD-like"/>
    <property type="match status" value="1"/>
</dbReference>
<gene>
    <name evidence="1" type="ORF">Cboi02_000200300</name>
</gene>
<protein>
    <submittedName>
        <fullName evidence="1">Unnamed protein product</fullName>
    </submittedName>
</protein>
<dbReference type="AlphaFoldDB" id="A0A9W6WFP3"/>
<dbReference type="InterPro" id="IPR036412">
    <property type="entry name" value="HAD-like_sf"/>
</dbReference>
<dbReference type="Pfam" id="PF13419">
    <property type="entry name" value="HAD_2"/>
    <property type="match status" value="1"/>
</dbReference>
<accession>A0A9W6WFP3</accession>
<dbReference type="SFLD" id="SFLDG01129">
    <property type="entry name" value="C1.5:_HAD__Beta-PGM__Phosphata"/>
    <property type="match status" value="1"/>
</dbReference>
<reference evidence="1" key="1">
    <citation type="submission" date="2023-04" db="EMBL/GenBank/DDBJ databases">
        <title>Candida boidinii NBRC 10035.</title>
        <authorList>
            <person name="Ichikawa N."/>
            <person name="Sato H."/>
            <person name="Tonouchi N."/>
        </authorList>
    </citation>
    <scope>NUCLEOTIDE SEQUENCE</scope>
    <source>
        <strain evidence="1">NBRC 10035</strain>
    </source>
</reference>
<organism evidence="1 2">
    <name type="scientific">Candida boidinii</name>
    <name type="common">Yeast</name>
    <dbReference type="NCBI Taxonomy" id="5477"/>
    <lineage>
        <taxon>Eukaryota</taxon>
        <taxon>Fungi</taxon>
        <taxon>Dikarya</taxon>
        <taxon>Ascomycota</taxon>
        <taxon>Saccharomycotina</taxon>
        <taxon>Pichiomycetes</taxon>
        <taxon>Pichiales</taxon>
        <taxon>Pichiaceae</taxon>
        <taxon>Ogataea</taxon>
        <taxon>Ogataea/Candida clade</taxon>
    </lineage>
</organism>
<dbReference type="Proteomes" id="UP001165120">
    <property type="component" value="Unassembled WGS sequence"/>
</dbReference>
<evidence type="ECO:0000313" key="1">
    <source>
        <dbReference type="EMBL" id="GME68993.1"/>
    </source>
</evidence>
<keyword evidence="2" id="KW-1185">Reference proteome</keyword>
<proteinExistence type="predicted"/>
<dbReference type="PANTHER" id="PTHR43885:SF1">
    <property type="entry name" value="SUPERFAMILY HYDROLASE, PUTATIVE (AFU_ORTHOLOGUE AFUA_4G13290)-RELATED"/>
    <property type="match status" value="1"/>
</dbReference>
<sequence>MNILRRMTVPKLQRMVLKPTKSDDVQVKGLVFDMDGTLSKPQTWMFGLMRQALGIEGQKIDILAQLESLQGDERIKAEKAIENIELKAMNEMAPQEGLSELFEYLSENEINKTICTRNLIKPVNHLLSKFLPTANLNEPIVTRLFDPPKPSPKPILHISSQWGIPIDNMIMVGDSRDDMFAGINAGCSVILLRHKDNGHIADEIPEIDCVVDSLDEIIDILNNGFIKKEKILKDTTSHVGY</sequence>
<dbReference type="SFLD" id="SFLDS00003">
    <property type="entry name" value="Haloacid_Dehalogenase"/>
    <property type="match status" value="1"/>
</dbReference>
<dbReference type="InterPro" id="IPR041492">
    <property type="entry name" value="HAD_2"/>
</dbReference>
<name>A0A9W6WFP3_CANBO</name>
<dbReference type="EMBL" id="BSXN01000546">
    <property type="protein sequence ID" value="GME68993.1"/>
    <property type="molecule type" value="Genomic_DNA"/>
</dbReference>
<dbReference type="Gene3D" id="1.10.260.80">
    <property type="match status" value="1"/>
</dbReference>
<comment type="caution">
    <text evidence="1">The sequence shown here is derived from an EMBL/GenBank/DDBJ whole genome shotgun (WGS) entry which is preliminary data.</text>
</comment>